<keyword evidence="5" id="KW-0521">NADP</keyword>
<sequence length="249" mass="28709">MNISATEELLLQRHTVRSFKDQTLTDEQYTRLMEAARFAPTSEFLQQCSIIRVTDSHLREQIRTICHLDYVGANGDLLVFVVDMYRNHRIRAQLGLADDGLRSTDLFIQAMEDTLIAAQNVVIAAESMGLGSVYLGSIQNDIRPIIQMLKLPKLTFPLVGLQVGVPEKRTQVKPRMPLPLRSFENQYQDEFNLQNFAEYDAIVETYYGQRDSNQRIDSFTKQIADKISRKRFKRDDILAVIHEQGFCQY</sequence>
<dbReference type="Pfam" id="PF00881">
    <property type="entry name" value="Nitroreductase"/>
    <property type="match status" value="1"/>
</dbReference>
<keyword evidence="8" id="KW-1185">Reference proteome</keyword>
<dbReference type="CDD" id="cd02146">
    <property type="entry name" value="NfsA-like"/>
    <property type="match status" value="1"/>
</dbReference>
<dbReference type="InterPro" id="IPR016446">
    <property type="entry name" value="Flavin_OxRdtase_Frp"/>
</dbReference>
<evidence type="ECO:0000256" key="1">
    <source>
        <dbReference type="ARBA" id="ARBA00008366"/>
    </source>
</evidence>
<dbReference type="EMBL" id="MEIL01000019">
    <property type="protein sequence ID" value="PIT40568.1"/>
    <property type="molecule type" value="Genomic_DNA"/>
</dbReference>
<dbReference type="InterPro" id="IPR000415">
    <property type="entry name" value="Nitroreductase-like"/>
</dbReference>
<organism evidence="7 8">
    <name type="scientific">Snodgrassella alvi</name>
    <dbReference type="NCBI Taxonomy" id="1196083"/>
    <lineage>
        <taxon>Bacteria</taxon>
        <taxon>Pseudomonadati</taxon>
        <taxon>Pseudomonadota</taxon>
        <taxon>Betaproteobacteria</taxon>
        <taxon>Neisseriales</taxon>
        <taxon>Neisseriaceae</taxon>
        <taxon>Snodgrassella</taxon>
    </lineage>
</organism>
<keyword evidence="2 5" id="KW-0285">Flavoprotein</keyword>
<feature type="domain" description="Nitroreductase" evidence="6">
    <location>
        <begin position="11"/>
        <end position="164"/>
    </location>
</feature>
<dbReference type="GO" id="GO:0016491">
    <property type="term" value="F:oxidoreductase activity"/>
    <property type="evidence" value="ECO:0007669"/>
    <property type="project" value="UniProtKB-UniRule"/>
</dbReference>
<comment type="similarity">
    <text evidence="1 5">Belongs to the flavin oxidoreductase frp family.</text>
</comment>
<dbReference type="SUPFAM" id="SSF55469">
    <property type="entry name" value="FMN-dependent nitroreductase-like"/>
    <property type="match status" value="1"/>
</dbReference>
<dbReference type="InterPro" id="IPR029479">
    <property type="entry name" value="Nitroreductase"/>
</dbReference>
<dbReference type="RefSeq" id="WP_100151693.1">
    <property type="nucleotide sequence ID" value="NZ_MEIL01000019.1"/>
</dbReference>
<dbReference type="PANTHER" id="PTHR43425:SF3">
    <property type="entry name" value="NADPH-DEPENDENT OXIDOREDUCTASE"/>
    <property type="match status" value="1"/>
</dbReference>
<evidence type="ECO:0000313" key="8">
    <source>
        <dbReference type="Proteomes" id="UP000230202"/>
    </source>
</evidence>
<accession>A0A2N9X880</accession>
<proteinExistence type="inferred from homology"/>
<evidence type="ECO:0000256" key="3">
    <source>
        <dbReference type="ARBA" id="ARBA00022643"/>
    </source>
</evidence>
<keyword evidence="3 5" id="KW-0288">FMN</keyword>
<dbReference type="Proteomes" id="UP000230202">
    <property type="component" value="Unassembled WGS sequence"/>
</dbReference>
<dbReference type="PANTHER" id="PTHR43425">
    <property type="entry name" value="OXYGEN-INSENSITIVE NADPH NITROREDUCTASE"/>
    <property type="match status" value="1"/>
</dbReference>
<dbReference type="AlphaFoldDB" id="A0A2N9X880"/>
<evidence type="ECO:0000259" key="6">
    <source>
        <dbReference type="Pfam" id="PF00881"/>
    </source>
</evidence>
<gene>
    <name evidence="7" type="ORF">BHC54_02685</name>
</gene>
<evidence type="ECO:0000256" key="4">
    <source>
        <dbReference type="ARBA" id="ARBA00023002"/>
    </source>
</evidence>
<keyword evidence="4 5" id="KW-0560">Oxidoreductase</keyword>
<protein>
    <submittedName>
        <fullName evidence="7">NADPH-dependent oxidoreductase</fullName>
    </submittedName>
</protein>
<comment type="caution">
    <text evidence="7">The sequence shown here is derived from an EMBL/GenBank/DDBJ whole genome shotgun (WGS) entry which is preliminary data.</text>
</comment>
<dbReference type="PIRSF" id="PIRSF005426">
    <property type="entry name" value="Frp"/>
    <property type="match status" value="1"/>
</dbReference>
<name>A0A2N9X880_9NEIS</name>
<reference evidence="7" key="1">
    <citation type="journal article" date="2017" name="MBio">
        <title>Type VI secretion-mediated competition in the bee gut microbiome.</title>
        <authorList>
            <person name="Steele M.I."/>
            <person name="Kwong W.K."/>
            <person name="Powell J.E."/>
            <person name="Whiteley M."/>
            <person name="Moran N.A."/>
        </authorList>
    </citation>
    <scope>NUCLEOTIDE SEQUENCE [LARGE SCALE GENOMIC DNA]</scope>
    <source>
        <strain evidence="7">WkB273</strain>
    </source>
</reference>
<evidence type="ECO:0000256" key="2">
    <source>
        <dbReference type="ARBA" id="ARBA00022630"/>
    </source>
</evidence>
<evidence type="ECO:0000313" key="7">
    <source>
        <dbReference type="EMBL" id="PIT40568.1"/>
    </source>
</evidence>
<dbReference type="Gene3D" id="3.40.109.10">
    <property type="entry name" value="NADH Oxidase"/>
    <property type="match status" value="1"/>
</dbReference>
<evidence type="ECO:0000256" key="5">
    <source>
        <dbReference type="PIRNR" id="PIRNR005426"/>
    </source>
</evidence>